<dbReference type="AlphaFoldDB" id="A0A3B0Y9J5"/>
<evidence type="ECO:0000313" key="1">
    <source>
        <dbReference type="EMBL" id="VAW77485.1"/>
    </source>
</evidence>
<organism evidence="1">
    <name type="scientific">hydrothermal vent metagenome</name>
    <dbReference type="NCBI Taxonomy" id="652676"/>
    <lineage>
        <taxon>unclassified sequences</taxon>
        <taxon>metagenomes</taxon>
        <taxon>ecological metagenomes</taxon>
    </lineage>
</organism>
<sequence>MVMAGDTLRNFFVIRAFAVLFSLRLVRTILAVVQSRTVTCHYDERGAYIKKTSLPDRRLSRQFYLFESDLLPSKK</sequence>
<dbReference type="EMBL" id="UOFL01000131">
    <property type="protein sequence ID" value="VAW77485.1"/>
    <property type="molecule type" value="Genomic_DNA"/>
</dbReference>
<reference evidence="1" key="1">
    <citation type="submission" date="2018-06" db="EMBL/GenBank/DDBJ databases">
        <authorList>
            <person name="Zhirakovskaya E."/>
        </authorList>
    </citation>
    <scope>NUCLEOTIDE SEQUENCE</scope>
</reference>
<protein>
    <submittedName>
        <fullName evidence="1">Uncharacterized protein</fullName>
    </submittedName>
</protein>
<proteinExistence type="predicted"/>
<name>A0A3B0Y9J5_9ZZZZ</name>
<gene>
    <name evidence="1" type="ORF">MNBD_GAMMA12-1473</name>
</gene>
<accession>A0A3B0Y9J5</accession>